<feature type="transmembrane region" description="Helical" evidence="4">
    <location>
        <begin position="407"/>
        <end position="434"/>
    </location>
</feature>
<gene>
    <name evidence="5" type="ORF">TSIB3V08_LOCUS5078</name>
</gene>
<keyword evidence="4" id="KW-0472">Membrane</keyword>
<dbReference type="AlphaFoldDB" id="A0A7R9G071"/>
<evidence type="ECO:0000256" key="3">
    <source>
        <dbReference type="SAM" id="MobiDB-lite"/>
    </source>
</evidence>
<dbReference type="GO" id="GO:0004497">
    <property type="term" value="F:monooxygenase activity"/>
    <property type="evidence" value="ECO:0007669"/>
    <property type="project" value="UniProtKB-KW"/>
</dbReference>
<sequence>MCVFPAGSMSESIPSKDAKVPDFSSQESVQRHKFICARRDGILFTVTIKFIITFVDVRYGIERRQIDQSDEPFFFAILFSEQDIREVVLRYYDARSKRIVSVETPIASKDVCNKSYVDRMDARHSNEQILALNAVMDVIKGQMESLIKNLENDRIKYDNFEKSKRQGMEEVWKLPRHHEDRLNENKRALDALGPKLLSLEEYFAIQRTIYTELNDMIARGILSVMEADNDQLYDTGGLVLRNIGTPSLPSDAVPKAYVDSTVNRGFIYIYLDSKPMRDPEYFPDPEKFDPDRFSPENSQGRHPYRYIPLRRVQELYREGGNPFRKQNPQYTQLGSNPDLSVFGSPVQHENSALDRAVTEDPLVCFSGEKVVGFSVPDGVLEVCFPPPPPTIPSKRLTNLSPSKYPTVLVVGHAMFSLIVTVCVCGVMAWAAYLYSKIHKMKELSEKIPGPPTIPLLGNARVIGATKLSSTSHEIWQRKYQTRLIFLIGIAIDSARLDSAVKRCYLFIVRIYPCQLKSCRVKGYHATPQGTRKEGEMASVSDGEIDVEGTDDETMEDQGQEGGGGGHQTLKKIKPLSQSLASRGS</sequence>
<feature type="compositionally biased region" description="Acidic residues" evidence="3">
    <location>
        <begin position="542"/>
        <end position="558"/>
    </location>
</feature>
<dbReference type="InterPro" id="IPR001128">
    <property type="entry name" value="Cyt_P450"/>
</dbReference>
<dbReference type="Pfam" id="PF00067">
    <property type="entry name" value="p450"/>
    <property type="match status" value="1"/>
</dbReference>
<keyword evidence="2" id="KW-0560">Oxidoreductase</keyword>
<name>A0A7R9G071_TIMSH</name>
<feature type="region of interest" description="Disordered" evidence="3">
    <location>
        <begin position="526"/>
        <end position="584"/>
    </location>
</feature>
<evidence type="ECO:0000256" key="1">
    <source>
        <dbReference type="ARBA" id="ARBA00010617"/>
    </source>
</evidence>
<comment type="similarity">
    <text evidence="1">Belongs to the cytochrome P450 family.</text>
</comment>
<dbReference type="GO" id="GO:0016705">
    <property type="term" value="F:oxidoreductase activity, acting on paired donors, with incorporation or reduction of molecular oxygen"/>
    <property type="evidence" value="ECO:0007669"/>
    <property type="project" value="InterPro"/>
</dbReference>
<dbReference type="GO" id="GO:0020037">
    <property type="term" value="F:heme binding"/>
    <property type="evidence" value="ECO:0007669"/>
    <property type="project" value="InterPro"/>
</dbReference>
<feature type="compositionally biased region" description="Polar residues" evidence="3">
    <location>
        <begin position="575"/>
        <end position="584"/>
    </location>
</feature>
<evidence type="ECO:0000256" key="4">
    <source>
        <dbReference type="SAM" id="Phobius"/>
    </source>
</evidence>
<dbReference type="EMBL" id="OC001914">
    <property type="protein sequence ID" value="CAD7260921.1"/>
    <property type="molecule type" value="Genomic_DNA"/>
</dbReference>
<keyword evidence="4" id="KW-1133">Transmembrane helix</keyword>
<organism evidence="5">
    <name type="scientific">Timema shepardi</name>
    <name type="common">Walking stick</name>
    <dbReference type="NCBI Taxonomy" id="629360"/>
    <lineage>
        <taxon>Eukaryota</taxon>
        <taxon>Metazoa</taxon>
        <taxon>Ecdysozoa</taxon>
        <taxon>Arthropoda</taxon>
        <taxon>Hexapoda</taxon>
        <taxon>Insecta</taxon>
        <taxon>Pterygota</taxon>
        <taxon>Neoptera</taxon>
        <taxon>Polyneoptera</taxon>
        <taxon>Phasmatodea</taxon>
        <taxon>Timematodea</taxon>
        <taxon>Timematoidea</taxon>
        <taxon>Timematidae</taxon>
        <taxon>Timema</taxon>
    </lineage>
</organism>
<dbReference type="GO" id="GO:0005506">
    <property type="term" value="F:iron ion binding"/>
    <property type="evidence" value="ECO:0007669"/>
    <property type="project" value="InterPro"/>
</dbReference>
<protein>
    <submittedName>
        <fullName evidence="5">Uncharacterized protein</fullName>
    </submittedName>
</protein>
<evidence type="ECO:0000256" key="2">
    <source>
        <dbReference type="ARBA" id="ARBA00023033"/>
    </source>
</evidence>
<dbReference type="InterPro" id="IPR036396">
    <property type="entry name" value="Cyt_P450_sf"/>
</dbReference>
<reference evidence="5" key="1">
    <citation type="submission" date="2020-11" db="EMBL/GenBank/DDBJ databases">
        <authorList>
            <person name="Tran Van P."/>
        </authorList>
    </citation>
    <scope>NUCLEOTIDE SEQUENCE</scope>
</reference>
<accession>A0A7R9G071</accession>
<dbReference type="Gene3D" id="1.10.630.10">
    <property type="entry name" value="Cytochrome P450"/>
    <property type="match status" value="1"/>
</dbReference>
<keyword evidence="4" id="KW-0812">Transmembrane</keyword>
<proteinExistence type="inferred from homology"/>
<keyword evidence="2" id="KW-0503">Monooxygenase</keyword>
<evidence type="ECO:0000313" key="5">
    <source>
        <dbReference type="EMBL" id="CAD7260921.1"/>
    </source>
</evidence>
<dbReference type="SUPFAM" id="SSF48264">
    <property type="entry name" value="Cytochrome P450"/>
    <property type="match status" value="1"/>
</dbReference>